<organism evidence="2 3">
    <name type="scientific">Phytophthora oleae</name>
    <dbReference type="NCBI Taxonomy" id="2107226"/>
    <lineage>
        <taxon>Eukaryota</taxon>
        <taxon>Sar</taxon>
        <taxon>Stramenopiles</taxon>
        <taxon>Oomycota</taxon>
        <taxon>Peronosporomycetes</taxon>
        <taxon>Peronosporales</taxon>
        <taxon>Peronosporaceae</taxon>
        <taxon>Phytophthora</taxon>
    </lineage>
</organism>
<feature type="coiled-coil region" evidence="1">
    <location>
        <begin position="154"/>
        <end position="181"/>
    </location>
</feature>
<keyword evidence="3" id="KW-1185">Reference proteome</keyword>
<name>A0ABD3FGY6_9STRA</name>
<keyword evidence="1" id="KW-0175">Coiled coil</keyword>
<evidence type="ECO:0000313" key="2">
    <source>
        <dbReference type="EMBL" id="KAL3665152.1"/>
    </source>
</evidence>
<evidence type="ECO:0000256" key="1">
    <source>
        <dbReference type="SAM" id="Coils"/>
    </source>
</evidence>
<dbReference type="Proteomes" id="UP001632037">
    <property type="component" value="Unassembled WGS sequence"/>
</dbReference>
<sequence length="353" mass="40313">MWRQCLLNVARCCSHMVRALDLLKLGTRSRNVLSSFCHFQPCHSATSFVPNKLKPAMIYPPSCQSMSEEVIGTVLLRKRPQCHSSSVSTAVEKRKNSVLTGYRSSKAQRLLSMDEIRAITDQETLVELRVLMKDRRERRKVIQQRHQKKKAKMVDELVEYVLKLRKEVEKLQLQYSSLRTRLAKDYVWSVASEYFRVFRNGFPRLETSQADAFTFLRATMASDVNIGTVSSVDALLERWRVFTHTFPDGYTQLEGLKRVSDASLVATTNTSVTLTKQALVTTFPSLREDSARQELIVTKLLDQRVVVRGSVRFEWDSATKRVTGLVTCMEMLQLLGNLEDVAFVFDGASDIVM</sequence>
<reference evidence="2 3" key="1">
    <citation type="submission" date="2024-09" db="EMBL/GenBank/DDBJ databases">
        <title>Genome sequencing and assembly of Phytophthora oleae, isolate VK10A, causative agent of rot of olive drupes.</title>
        <authorList>
            <person name="Conti Taguali S."/>
            <person name="Riolo M."/>
            <person name="La Spada F."/>
            <person name="Cacciola S.O."/>
            <person name="Dionisio G."/>
        </authorList>
    </citation>
    <scope>NUCLEOTIDE SEQUENCE [LARGE SCALE GENOMIC DNA]</scope>
    <source>
        <strain evidence="2 3">VK10A</strain>
    </source>
</reference>
<dbReference type="AlphaFoldDB" id="A0ABD3FGY6"/>
<dbReference type="EMBL" id="JBIMZQ010000021">
    <property type="protein sequence ID" value="KAL3665152.1"/>
    <property type="molecule type" value="Genomic_DNA"/>
</dbReference>
<proteinExistence type="predicted"/>
<evidence type="ECO:0000313" key="3">
    <source>
        <dbReference type="Proteomes" id="UP001632037"/>
    </source>
</evidence>
<evidence type="ECO:0008006" key="4">
    <source>
        <dbReference type="Google" id="ProtNLM"/>
    </source>
</evidence>
<accession>A0ABD3FGY6</accession>
<protein>
    <recommendedName>
        <fullName evidence="4">Bzip transcription factor</fullName>
    </recommendedName>
</protein>
<comment type="caution">
    <text evidence="2">The sequence shown here is derived from an EMBL/GenBank/DDBJ whole genome shotgun (WGS) entry which is preliminary data.</text>
</comment>
<gene>
    <name evidence="2" type="ORF">V7S43_009781</name>
</gene>